<dbReference type="GO" id="GO:0000150">
    <property type="term" value="F:DNA strand exchange activity"/>
    <property type="evidence" value="ECO:0007669"/>
    <property type="project" value="InterPro"/>
</dbReference>
<evidence type="ECO:0000259" key="3">
    <source>
        <dbReference type="PROSITE" id="PS51736"/>
    </source>
</evidence>
<keyword evidence="1" id="KW-0238">DNA-binding</keyword>
<dbReference type="Pfam" id="PF00239">
    <property type="entry name" value="Resolvase"/>
    <property type="match status" value="1"/>
</dbReference>
<dbReference type="Pfam" id="PF13408">
    <property type="entry name" value="Zn_ribbon_recom"/>
    <property type="match status" value="1"/>
</dbReference>
<evidence type="ECO:0000259" key="4">
    <source>
        <dbReference type="PROSITE" id="PS51737"/>
    </source>
</evidence>
<accession>A0A2A6M187</accession>
<dbReference type="EMBL" id="NWTC01000005">
    <property type="protein sequence ID" value="PDT48643.1"/>
    <property type="molecule type" value="Genomic_DNA"/>
</dbReference>
<dbReference type="PANTHER" id="PTHR30461">
    <property type="entry name" value="DNA-INVERTASE FROM LAMBDOID PROPHAGE"/>
    <property type="match status" value="1"/>
</dbReference>
<evidence type="ECO:0000313" key="6">
    <source>
        <dbReference type="Proteomes" id="UP000220353"/>
    </source>
</evidence>
<dbReference type="Pfam" id="PF07508">
    <property type="entry name" value="Recombinase"/>
    <property type="match status" value="1"/>
</dbReference>
<dbReference type="PROSITE" id="PS51737">
    <property type="entry name" value="RECOMBINASE_DNA_BIND"/>
    <property type="match status" value="1"/>
</dbReference>
<dbReference type="InterPro" id="IPR050639">
    <property type="entry name" value="SSR_resolvase"/>
</dbReference>
<feature type="domain" description="Resolvase/invertase-type recombinase catalytic" evidence="3">
    <location>
        <begin position="14"/>
        <end position="175"/>
    </location>
</feature>
<dbReference type="Gene3D" id="3.40.50.1390">
    <property type="entry name" value="Resolvase, N-terminal catalytic domain"/>
    <property type="match status" value="1"/>
</dbReference>
<dbReference type="Proteomes" id="UP000220353">
    <property type="component" value="Unassembled WGS sequence"/>
</dbReference>
<keyword evidence="2" id="KW-0233">DNA recombination</keyword>
<dbReference type="SMART" id="SM00857">
    <property type="entry name" value="Resolvase"/>
    <property type="match status" value="1"/>
</dbReference>
<dbReference type="InterPro" id="IPR038109">
    <property type="entry name" value="DNA_bind_recomb_sf"/>
</dbReference>
<dbReference type="InterPro" id="IPR036162">
    <property type="entry name" value="Resolvase-like_N_sf"/>
</dbReference>
<dbReference type="InterPro" id="IPR025827">
    <property type="entry name" value="Zn_ribbon_recom_dom"/>
</dbReference>
<dbReference type="InterPro" id="IPR006119">
    <property type="entry name" value="Resolv_N"/>
</dbReference>
<dbReference type="CDD" id="cd00338">
    <property type="entry name" value="Ser_Recombinase"/>
    <property type="match status" value="1"/>
</dbReference>
<dbReference type="PROSITE" id="PS51736">
    <property type="entry name" value="RECOMBINASES_3"/>
    <property type="match status" value="1"/>
</dbReference>
<feature type="domain" description="Recombinase" evidence="4">
    <location>
        <begin position="186"/>
        <end position="308"/>
    </location>
</feature>
<evidence type="ECO:0000256" key="1">
    <source>
        <dbReference type="ARBA" id="ARBA00023125"/>
    </source>
</evidence>
<protein>
    <submittedName>
        <fullName evidence="5">Site-specific recombinase, DNA invertase Pin</fullName>
    </submittedName>
</protein>
<dbReference type="InterPro" id="IPR011109">
    <property type="entry name" value="DNA_bind_recombinase_dom"/>
</dbReference>
<name>A0A2A6M187_RHIFR</name>
<comment type="caution">
    <text evidence="5">The sequence shown here is derived from an EMBL/GenBank/DDBJ whole genome shotgun (WGS) entry which is preliminary data.</text>
</comment>
<dbReference type="AlphaFoldDB" id="A0A2A6M187"/>
<organism evidence="5 6">
    <name type="scientific">Rhizobium fredii</name>
    <name type="common">Sinorhizobium fredii</name>
    <dbReference type="NCBI Taxonomy" id="380"/>
    <lineage>
        <taxon>Bacteria</taxon>
        <taxon>Pseudomonadati</taxon>
        <taxon>Pseudomonadota</taxon>
        <taxon>Alphaproteobacteria</taxon>
        <taxon>Hyphomicrobiales</taxon>
        <taxon>Rhizobiaceae</taxon>
        <taxon>Sinorhizobium/Ensifer group</taxon>
        <taxon>Sinorhizobium</taxon>
    </lineage>
</organism>
<dbReference type="GO" id="GO:0003677">
    <property type="term" value="F:DNA binding"/>
    <property type="evidence" value="ECO:0007669"/>
    <property type="project" value="UniProtKB-KW"/>
</dbReference>
<evidence type="ECO:0000313" key="5">
    <source>
        <dbReference type="EMBL" id="PDT48643.1"/>
    </source>
</evidence>
<dbReference type="SUPFAM" id="SSF53041">
    <property type="entry name" value="Resolvase-like"/>
    <property type="match status" value="1"/>
</dbReference>
<dbReference type="Gene3D" id="3.90.1750.20">
    <property type="entry name" value="Putative Large Serine Recombinase, Chain B, Domain 2"/>
    <property type="match status" value="1"/>
</dbReference>
<dbReference type="PANTHER" id="PTHR30461:SF2">
    <property type="entry name" value="SERINE RECOMBINASE PINE-RELATED"/>
    <property type="match status" value="1"/>
</dbReference>
<gene>
    <name evidence="5" type="ORF">CO661_09120</name>
</gene>
<evidence type="ECO:0000256" key="2">
    <source>
        <dbReference type="ARBA" id="ARBA00023172"/>
    </source>
</evidence>
<proteinExistence type="predicted"/>
<reference evidence="5 6" key="1">
    <citation type="submission" date="2017-09" db="EMBL/GenBank/DDBJ databases">
        <title>Comparative genomics of rhizobia isolated from Phaseolus vulgaris in China.</title>
        <authorList>
            <person name="Tong W."/>
        </authorList>
    </citation>
    <scope>NUCLEOTIDE SEQUENCE [LARGE SCALE GENOMIC DNA]</scope>
    <source>
        <strain evidence="5 6">PCH1</strain>
    </source>
</reference>
<sequence>MRLTMNDLTTTKPKAYSYIRFSTPEQERGDSLRRQTEAAVRYAALHRLELDDKLTFRDLGVSAFTGANEETGRLGEFLAAVHHGDIQRGSYLLVESLDRLSRQKPRKAVKVLERICEAGITVVTLDDGRQYTEETLDEDPLALMVALLVASRAHEESAKKGRRVAAAWANKRDKAQAGNKPLTALCPGWLRLNADHTGFDVIPERADIVRRVFALTLDGVGQHSIAQRLNRDGVPVFGRGKMWQRSYVNKMLADHAVIGNFTPHRAERVNGRKVRIPTETIEGYFPAVVEREAFERVASMISARPASTRAPVANILAGLARCPQCDASMTRINKGSGTKQGRPYLVCSRAKVGAGCDYKQVRMENVEHAIFYHVEELLGGLPSPHEGLQSKWEILLDHRGVIHEEIERLVEAIARAGHSRALLSRLRRMEHERDEIGKKLEEIEELIADSLTNRVQNTVKELVSRTQDEERDVAKINATMRQLFSKVVVDYREGQLWFHWKHAEGEQTGVVYAMPQETELNEGHAAPNPKLPNAA</sequence>